<dbReference type="InterPro" id="IPR046155">
    <property type="entry name" value="DUF6157"/>
</dbReference>
<dbReference type="Proteomes" id="UP000239872">
    <property type="component" value="Unassembled WGS sequence"/>
</dbReference>
<dbReference type="Pfam" id="PF19654">
    <property type="entry name" value="DUF6157"/>
    <property type="match status" value="1"/>
</dbReference>
<dbReference type="AlphaFoldDB" id="A0A2S7SSG2"/>
<comment type="caution">
    <text evidence="1">The sequence shown here is derived from an EMBL/GenBank/DDBJ whole genome shotgun (WGS) entry which is preliminary data.</text>
</comment>
<protein>
    <submittedName>
        <fullName evidence="1">Uncharacterized protein</fullName>
    </submittedName>
</protein>
<dbReference type="RefSeq" id="WP_105040341.1">
    <property type="nucleotide sequence ID" value="NZ_PPSL01000005.1"/>
</dbReference>
<evidence type="ECO:0000313" key="1">
    <source>
        <dbReference type="EMBL" id="PQJ09571.1"/>
    </source>
</evidence>
<proteinExistence type="predicted"/>
<reference evidence="1 2" key="1">
    <citation type="submission" date="2018-01" db="EMBL/GenBank/DDBJ databases">
        <title>A novel member of the phylum Bacteroidetes isolated from glacier ice.</title>
        <authorList>
            <person name="Liu Q."/>
            <person name="Xin Y.-H."/>
        </authorList>
    </citation>
    <scope>NUCLEOTIDE SEQUENCE [LARGE SCALE GENOMIC DNA]</scope>
    <source>
        <strain evidence="1 2">RB1R16</strain>
    </source>
</reference>
<organism evidence="1 2">
    <name type="scientific">Flavipsychrobacter stenotrophus</name>
    <dbReference type="NCBI Taxonomy" id="2077091"/>
    <lineage>
        <taxon>Bacteria</taxon>
        <taxon>Pseudomonadati</taxon>
        <taxon>Bacteroidota</taxon>
        <taxon>Chitinophagia</taxon>
        <taxon>Chitinophagales</taxon>
        <taxon>Chitinophagaceae</taxon>
        <taxon>Flavipsychrobacter</taxon>
    </lineage>
</organism>
<gene>
    <name evidence="1" type="ORF">CJD36_016660</name>
</gene>
<keyword evidence="2" id="KW-1185">Reference proteome</keyword>
<dbReference type="EMBL" id="PPSL01000005">
    <property type="protein sequence ID" value="PQJ09571.1"/>
    <property type="molecule type" value="Genomic_DNA"/>
</dbReference>
<dbReference type="OrthoDB" id="2361182at2"/>
<accession>A0A2S7SSG2</accession>
<name>A0A2S7SSG2_9BACT</name>
<sequence>MKTHTTNCINTFIAIADDCPIDFGEVPPVKGDKKSAANIQYDMISKHPYEFTSDDVLFGVYAEKNDLHEDELKTARAAFFSKGQPCMRASALTKRYGWGVHSNEEGNIALVGSETPEYKRLKNDTTLGVVKAMKSAR</sequence>
<evidence type="ECO:0000313" key="2">
    <source>
        <dbReference type="Proteomes" id="UP000239872"/>
    </source>
</evidence>